<feature type="domain" description="ABC transmembrane type-1" evidence="8">
    <location>
        <begin position="75"/>
        <end position="267"/>
    </location>
</feature>
<gene>
    <name evidence="9" type="ORF">PVOR_04638</name>
</gene>
<dbReference type="Gene3D" id="1.10.3720.10">
    <property type="entry name" value="MetI-like"/>
    <property type="match status" value="1"/>
</dbReference>
<dbReference type="EMBL" id="ADHJ01000009">
    <property type="protein sequence ID" value="EFU43026.1"/>
    <property type="molecule type" value="Genomic_DNA"/>
</dbReference>
<comment type="subcellular location">
    <subcellularLocation>
        <location evidence="1 7">Cell membrane</location>
        <topology evidence="1 7">Multi-pass membrane protein</topology>
    </subcellularLocation>
</comment>
<feature type="transmembrane region" description="Helical" evidence="7">
    <location>
        <begin position="246"/>
        <end position="267"/>
    </location>
</feature>
<keyword evidence="4 7" id="KW-0812">Transmembrane</keyword>
<feature type="transmembrane region" description="Helical" evidence="7">
    <location>
        <begin position="187"/>
        <end position="212"/>
    </location>
</feature>
<dbReference type="Pfam" id="PF00528">
    <property type="entry name" value="BPD_transp_1"/>
    <property type="match status" value="1"/>
</dbReference>
<organism evidence="9 10">
    <name type="scientific">Paenibacillus vortex V453</name>
    <dbReference type="NCBI Taxonomy" id="715225"/>
    <lineage>
        <taxon>Bacteria</taxon>
        <taxon>Bacillati</taxon>
        <taxon>Bacillota</taxon>
        <taxon>Bacilli</taxon>
        <taxon>Bacillales</taxon>
        <taxon>Paenibacillaceae</taxon>
        <taxon>Paenibacillus</taxon>
    </lineage>
</organism>
<name>A0A2R9T0D6_9BACL</name>
<feature type="transmembrane region" description="Helical" evidence="7">
    <location>
        <begin position="146"/>
        <end position="166"/>
    </location>
</feature>
<dbReference type="PROSITE" id="PS50928">
    <property type="entry name" value="ABC_TM1"/>
    <property type="match status" value="1"/>
</dbReference>
<comment type="similarity">
    <text evidence="7">Belongs to the binding-protein-dependent transport system permease family.</text>
</comment>
<evidence type="ECO:0000313" key="9">
    <source>
        <dbReference type="EMBL" id="EFU43026.1"/>
    </source>
</evidence>
<keyword evidence="3" id="KW-1003">Cell membrane</keyword>
<dbReference type="PANTHER" id="PTHR43744:SF6">
    <property type="entry name" value="ABC TRANSPORTER PERMEASE PROTEIN YESQ-RELATED"/>
    <property type="match status" value="1"/>
</dbReference>
<comment type="caution">
    <text evidence="9">The sequence shown here is derived from an EMBL/GenBank/DDBJ whole genome shotgun (WGS) entry which is preliminary data.</text>
</comment>
<dbReference type="InterPro" id="IPR035906">
    <property type="entry name" value="MetI-like_sf"/>
</dbReference>
<protein>
    <submittedName>
        <fullName evidence="9">Binding-protein-dependent transport systems inner membrane component</fullName>
    </submittedName>
</protein>
<keyword evidence="6 7" id="KW-0472">Membrane</keyword>
<evidence type="ECO:0000259" key="8">
    <source>
        <dbReference type="PROSITE" id="PS50928"/>
    </source>
</evidence>
<keyword evidence="10" id="KW-1185">Reference proteome</keyword>
<dbReference type="CDD" id="cd06261">
    <property type="entry name" value="TM_PBP2"/>
    <property type="match status" value="1"/>
</dbReference>
<dbReference type="SUPFAM" id="SSF161098">
    <property type="entry name" value="MetI-like"/>
    <property type="match status" value="1"/>
</dbReference>
<evidence type="ECO:0000313" key="10">
    <source>
        <dbReference type="Proteomes" id="UP000003094"/>
    </source>
</evidence>
<dbReference type="KEGG" id="pvo:PVOR_04638"/>
<feature type="transmembrane region" description="Helical" evidence="7">
    <location>
        <begin position="79"/>
        <end position="98"/>
    </location>
</feature>
<evidence type="ECO:0000256" key="7">
    <source>
        <dbReference type="RuleBase" id="RU363032"/>
    </source>
</evidence>
<dbReference type="PANTHER" id="PTHR43744">
    <property type="entry name" value="ABC TRANSPORTER PERMEASE PROTEIN MG189-RELATED-RELATED"/>
    <property type="match status" value="1"/>
</dbReference>
<keyword evidence="2 7" id="KW-0813">Transport</keyword>
<sequence>MDMPLKRQLVQAGRHAAIILLGLAMLYPVLWLILSSFKPNQLIFTDSSLIPTAFTLDHYVNGWKGLQGISFGRFFSNSLLISALSVIGNVISCSLAAYAFSRLKFKFKSLWFSIMLVTIMLPYHVTLVPQYILYNELQWINTYFPLILPKWLAQDSFFILLMVQFIRGIPRELDESATIDGCGQPQIFFRIVVPLLVPALITTAIFTFIWSWDDFFSQMIYLSKIDLFTVQLGIRSLFDPSGQSDWGALLAMSTLSLLPVTIIFLVFQRYFLEGIATTGLK</sequence>
<proteinExistence type="inferred from homology"/>
<dbReference type="GO" id="GO:0005886">
    <property type="term" value="C:plasma membrane"/>
    <property type="evidence" value="ECO:0007669"/>
    <property type="project" value="UniProtKB-SubCell"/>
</dbReference>
<reference evidence="9 10" key="1">
    <citation type="journal article" date="2010" name="BMC Genomics">
        <title>Genome sequence of the pattern forming Paenibacillus vortex bacterium reveals potential for thriving in complex environments.</title>
        <authorList>
            <person name="Sirota-Madi A."/>
            <person name="Olender T."/>
            <person name="Helman Y."/>
            <person name="Ingham C."/>
            <person name="Brainis I."/>
            <person name="Roth D."/>
            <person name="Hagi E."/>
            <person name="Brodsky L."/>
            <person name="Leshkowitz D."/>
            <person name="Galatenko V."/>
            <person name="Nikolaev V."/>
            <person name="Mugasimangalam R.C."/>
            <person name="Bransburg-Zabary S."/>
            <person name="Gutnick D.L."/>
            <person name="Lancet D."/>
            <person name="Ben-Jacob E."/>
        </authorList>
    </citation>
    <scope>NUCLEOTIDE SEQUENCE [LARGE SCALE GENOMIC DNA]</scope>
    <source>
        <strain evidence="9 10">V453</strain>
    </source>
</reference>
<evidence type="ECO:0000256" key="3">
    <source>
        <dbReference type="ARBA" id="ARBA00022475"/>
    </source>
</evidence>
<accession>A0A2R9T0D6</accession>
<keyword evidence="5 7" id="KW-1133">Transmembrane helix</keyword>
<evidence type="ECO:0000256" key="4">
    <source>
        <dbReference type="ARBA" id="ARBA00022692"/>
    </source>
</evidence>
<dbReference type="GO" id="GO:0055085">
    <property type="term" value="P:transmembrane transport"/>
    <property type="evidence" value="ECO:0007669"/>
    <property type="project" value="InterPro"/>
</dbReference>
<dbReference type="AlphaFoldDB" id="A0A2R9T0D6"/>
<feature type="transmembrane region" description="Helical" evidence="7">
    <location>
        <begin position="12"/>
        <end position="34"/>
    </location>
</feature>
<evidence type="ECO:0000256" key="2">
    <source>
        <dbReference type="ARBA" id="ARBA00022448"/>
    </source>
</evidence>
<feature type="transmembrane region" description="Helical" evidence="7">
    <location>
        <begin position="110"/>
        <end position="134"/>
    </location>
</feature>
<dbReference type="Proteomes" id="UP000003094">
    <property type="component" value="Unassembled WGS sequence"/>
</dbReference>
<evidence type="ECO:0000256" key="6">
    <source>
        <dbReference type="ARBA" id="ARBA00023136"/>
    </source>
</evidence>
<evidence type="ECO:0000256" key="1">
    <source>
        <dbReference type="ARBA" id="ARBA00004651"/>
    </source>
</evidence>
<evidence type="ECO:0000256" key="5">
    <source>
        <dbReference type="ARBA" id="ARBA00022989"/>
    </source>
</evidence>
<dbReference type="InterPro" id="IPR000515">
    <property type="entry name" value="MetI-like"/>
</dbReference>